<dbReference type="PROSITE" id="PS00086">
    <property type="entry name" value="CYTOCHROME_P450"/>
    <property type="match status" value="1"/>
</dbReference>
<keyword evidence="11" id="KW-1133">Transmembrane helix</keyword>
<dbReference type="InterPro" id="IPR001128">
    <property type="entry name" value="Cyt_P450"/>
</dbReference>
<evidence type="ECO:0000256" key="11">
    <source>
        <dbReference type="SAM" id="Phobius"/>
    </source>
</evidence>
<evidence type="ECO:0000256" key="5">
    <source>
        <dbReference type="ARBA" id="ARBA00022723"/>
    </source>
</evidence>
<dbReference type="InterPro" id="IPR036396">
    <property type="entry name" value="Cyt_P450_sf"/>
</dbReference>
<keyword evidence="11" id="KW-0472">Membrane</keyword>
<dbReference type="GO" id="GO:0016705">
    <property type="term" value="F:oxidoreductase activity, acting on paired donors, with incorporation or reduction of molecular oxygen"/>
    <property type="evidence" value="ECO:0007669"/>
    <property type="project" value="InterPro"/>
</dbReference>
<evidence type="ECO:0000256" key="7">
    <source>
        <dbReference type="ARBA" id="ARBA00023004"/>
    </source>
</evidence>
<evidence type="ECO:0000256" key="9">
    <source>
        <dbReference type="PIRSR" id="PIRSR602401-1"/>
    </source>
</evidence>
<evidence type="ECO:0000256" key="8">
    <source>
        <dbReference type="ARBA" id="ARBA00023033"/>
    </source>
</evidence>
<evidence type="ECO:0000313" key="13">
    <source>
        <dbReference type="Proteomes" id="UP000813824"/>
    </source>
</evidence>
<dbReference type="EMBL" id="JAEVFJ010000007">
    <property type="protein sequence ID" value="KAH8103319.1"/>
    <property type="molecule type" value="Genomic_DNA"/>
</dbReference>
<keyword evidence="11" id="KW-0812">Transmembrane</keyword>
<keyword evidence="5 9" id="KW-0479">Metal-binding</keyword>
<organism evidence="12 13">
    <name type="scientific">Cristinia sonorae</name>
    <dbReference type="NCBI Taxonomy" id="1940300"/>
    <lineage>
        <taxon>Eukaryota</taxon>
        <taxon>Fungi</taxon>
        <taxon>Dikarya</taxon>
        <taxon>Basidiomycota</taxon>
        <taxon>Agaricomycotina</taxon>
        <taxon>Agaricomycetes</taxon>
        <taxon>Agaricomycetidae</taxon>
        <taxon>Agaricales</taxon>
        <taxon>Pleurotineae</taxon>
        <taxon>Stephanosporaceae</taxon>
        <taxon>Cristinia</taxon>
    </lineage>
</organism>
<dbReference type="PANTHER" id="PTHR46300">
    <property type="entry name" value="P450, PUTATIVE (EUROFUNG)-RELATED-RELATED"/>
    <property type="match status" value="1"/>
</dbReference>
<feature type="binding site" description="axial binding residue" evidence="9">
    <location>
        <position position="434"/>
    </location>
    <ligand>
        <name>heme</name>
        <dbReference type="ChEBI" id="CHEBI:30413"/>
    </ligand>
    <ligandPart>
        <name>Fe</name>
        <dbReference type="ChEBI" id="CHEBI:18248"/>
    </ligandPart>
</feature>
<evidence type="ECO:0000256" key="2">
    <source>
        <dbReference type="ARBA" id="ARBA00005179"/>
    </source>
</evidence>
<evidence type="ECO:0000256" key="4">
    <source>
        <dbReference type="ARBA" id="ARBA00022617"/>
    </source>
</evidence>
<keyword evidence="6 10" id="KW-0560">Oxidoreductase</keyword>
<dbReference type="PANTHER" id="PTHR46300:SF7">
    <property type="entry name" value="P450, PUTATIVE (EUROFUNG)-RELATED"/>
    <property type="match status" value="1"/>
</dbReference>
<dbReference type="GO" id="GO:0020037">
    <property type="term" value="F:heme binding"/>
    <property type="evidence" value="ECO:0007669"/>
    <property type="project" value="InterPro"/>
</dbReference>
<dbReference type="PRINTS" id="PR00463">
    <property type="entry name" value="EP450I"/>
</dbReference>
<feature type="transmembrane region" description="Helical" evidence="11">
    <location>
        <begin position="78"/>
        <end position="97"/>
    </location>
</feature>
<comment type="similarity">
    <text evidence="3 10">Belongs to the cytochrome P450 family.</text>
</comment>
<evidence type="ECO:0000256" key="3">
    <source>
        <dbReference type="ARBA" id="ARBA00010617"/>
    </source>
</evidence>
<evidence type="ECO:0000256" key="10">
    <source>
        <dbReference type="RuleBase" id="RU000461"/>
    </source>
</evidence>
<dbReference type="SUPFAM" id="SSF48264">
    <property type="entry name" value="Cytochrome P450"/>
    <property type="match status" value="1"/>
</dbReference>
<dbReference type="InterPro" id="IPR002401">
    <property type="entry name" value="Cyt_P450_E_grp-I"/>
</dbReference>
<comment type="caution">
    <text evidence="12">The sequence shown here is derived from an EMBL/GenBank/DDBJ whole genome shotgun (WGS) entry which is preliminary data.</text>
</comment>
<dbReference type="PRINTS" id="PR00385">
    <property type="entry name" value="P450"/>
</dbReference>
<keyword evidence="13" id="KW-1185">Reference proteome</keyword>
<keyword evidence="7 9" id="KW-0408">Iron</keyword>
<comment type="pathway">
    <text evidence="2">Secondary metabolite biosynthesis.</text>
</comment>
<keyword evidence="8 10" id="KW-0503">Monooxygenase</keyword>
<evidence type="ECO:0000256" key="6">
    <source>
        <dbReference type="ARBA" id="ARBA00023002"/>
    </source>
</evidence>
<accession>A0A8K0UTS1</accession>
<dbReference type="GO" id="GO:0004497">
    <property type="term" value="F:monooxygenase activity"/>
    <property type="evidence" value="ECO:0007669"/>
    <property type="project" value="UniProtKB-KW"/>
</dbReference>
<dbReference type="InterPro" id="IPR050364">
    <property type="entry name" value="Cytochrome_P450_fung"/>
</dbReference>
<comment type="cofactor">
    <cofactor evidence="1 9">
        <name>heme</name>
        <dbReference type="ChEBI" id="CHEBI:30413"/>
    </cofactor>
</comment>
<protein>
    <submittedName>
        <fullName evidence="12">Cytochrome P450</fullName>
    </submittedName>
</protein>
<evidence type="ECO:0000313" key="12">
    <source>
        <dbReference type="EMBL" id="KAH8103319.1"/>
    </source>
</evidence>
<dbReference type="GO" id="GO:0005506">
    <property type="term" value="F:iron ion binding"/>
    <property type="evidence" value="ECO:0007669"/>
    <property type="project" value="InterPro"/>
</dbReference>
<gene>
    <name evidence="12" type="ORF">BXZ70DRAFT_998968</name>
</gene>
<reference evidence="12" key="1">
    <citation type="journal article" date="2021" name="New Phytol.">
        <title>Evolutionary innovations through gain and loss of genes in the ectomycorrhizal Boletales.</title>
        <authorList>
            <person name="Wu G."/>
            <person name="Miyauchi S."/>
            <person name="Morin E."/>
            <person name="Kuo A."/>
            <person name="Drula E."/>
            <person name="Varga T."/>
            <person name="Kohler A."/>
            <person name="Feng B."/>
            <person name="Cao Y."/>
            <person name="Lipzen A."/>
            <person name="Daum C."/>
            <person name="Hundley H."/>
            <person name="Pangilinan J."/>
            <person name="Johnson J."/>
            <person name="Barry K."/>
            <person name="LaButti K."/>
            <person name="Ng V."/>
            <person name="Ahrendt S."/>
            <person name="Min B."/>
            <person name="Choi I.G."/>
            <person name="Park H."/>
            <person name="Plett J.M."/>
            <person name="Magnuson J."/>
            <person name="Spatafora J.W."/>
            <person name="Nagy L.G."/>
            <person name="Henrissat B."/>
            <person name="Grigoriev I.V."/>
            <person name="Yang Z.L."/>
            <person name="Xu J."/>
            <person name="Martin F.M."/>
        </authorList>
    </citation>
    <scope>NUCLEOTIDE SEQUENCE</scope>
    <source>
        <strain evidence="12">KKN 215</strain>
    </source>
</reference>
<dbReference type="OrthoDB" id="2789670at2759"/>
<name>A0A8K0UTS1_9AGAR</name>
<proteinExistence type="inferred from homology"/>
<dbReference type="CDD" id="cd11065">
    <property type="entry name" value="CYP64-like"/>
    <property type="match status" value="1"/>
</dbReference>
<evidence type="ECO:0000256" key="1">
    <source>
        <dbReference type="ARBA" id="ARBA00001971"/>
    </source>
</evidence>
<keyword evidence="4 9" id="KW-0349">Heme</keyword>
<dbReference type="InterPro" id="IPR017972">
    <property type="entry name" value="Cyt_P450_CS"/>
</dbReference>
<sequence length="503" mass="55988">MSLQSYTVQALIGGLVLTAVCTVVTQGRRWKQLRAANPLDLPLPPGPKALPIIGNLLEIPQDKPWLYYDGLLKKYGDVVYLNIFGLSMVILGSAQAVSDLMEKRSSNYSDRFHPTMLNDVMKFDWMFVLMPYGERWRRHRKTFKKYFGKRAADQYRIVHDEQSRALLRRLKDSPEQFFSHIRQATGATIMKITYGFSVKDGNDKWIDLAELRHVPAWVPGAGFQKVGAYYRQLATAMLVEPFEMVKETLRTGLAGPSASAFMLEKISTDPASDLSIEEQETIARNCTAIAYAAGADTTTSALQTFFLAMVLYPEVQRKAQATLDTVVGPTRLPTFDDREALPYIEAIVKETLRWQLVAPLAAAHLATDNDQYRGYHIPKGTLVIGVSLMSILHNPDEFPEPETFKPERFLKDGHIDPDVRDPATAAFGFGRRICPGTAMASNTLYSAISCVLHTFSISYALDENGLPVLIKPDMSTGIVSNPAPFSCTIKPRSAAAELLVANE</sequence>
<dbReference type="Proteomes" id="UP000813824">
    <property type="component" value="Unassembled WGS sequence"/>
</dbReference>
<dbReference type="Gene3D" id="1.10.630.10">
    <property type="entry name" value="Cytochrome P450"/>
    <property type="match status" value="1"/>
</dbReference>
<dbReference type="AlphaFoldDB" id="A0A8K0UTS1"/>
<dbReference type="Pfam" id="PF00067">
    <property type="entry name" value="p450"/>
    <property type="match status" value="1"/>
</dbReference>
<feature type="transmembrane region" description="Helical" evidence="11">
    <location>
        <begin position="6"/>
        <end position="25"/>
    </location>
</feature>